<dbReference type="EC" id="3.6.3.-" evidence="10"/>
<evidence type="ECO:0000313" key="10">
    <source>
        <dbReference type="EMBL" id="BBB89419.1"/>
    </source>
</evidence>
<dbReference type="GO" id="GO:0005524">
    <property type="term" value="F:ATP binding"/>
    <property type="evidence" value="ECO:0007669"/>
    <property type="project" value="UniProtKB-KW"/>
</dbReference>
<dbReference type="NCBIfam" id="NF010167">
    <property type="entry name" value="PRK13648.1"/>
    <property type="match status" value="2"/>
</dbReference>
<dbReference type="Gene3D" id="3.40.50.300">
    <property type="entry name" value="P-loop containing nucleotide triphosphate hydrolases"/>
    <property type="match status" value="2"/>
</dbReference>
<dbReference type="InterPro" id="IPR027417">
    <property type="entry name" value="P-loop_NTPase"/>
</dbReference>
<comment type="subcellular location">
    <subcellularLocation>
        <location evidence="1">Cell membrane</location>
        <topology evidence="1">Peripheral membrane protein</topology>
    </subcellularLocation>
</comment>
<reference evidence="10 11" key="1">
    <citation type="journal article" date="2018" name="Int. J. Syst. Evol. Microbiol.">
        <title>Methylomusa anaerophila gen. nov., sp. nov., an anaerobic methanol-utilizing bacterium isolated from a microbial fuel cell.</title>
        <authorList>
            <person name="Amano N."/>
            <person name="Yamamuro A."/>
            <person name="Miyahara M."/>
            <person name="Kouzuma A."/>
            <person name="Abe T."/>
            <person name="Watanabe K."/>
        </authorList>
    </citation>
    <scope>NUCLEOTIDE SEQUENCE [LARGE SCALE GENOMIC DNA]</scope>
    <source>
        <strain evidence="10 11">MMFC1</strain>
    </source>
</reference>
<dbReference type="InterPro" id="IPR003593">
    <property type="entry name" value="AAA+_ATPase"/>
</dbReference>
<feature type="domain" description="ABC transporter" evidence="9">
    <location>
        <begin position="294"/>
        <end position="524"/>
    </location>
</feature>
<dbReference type="InterPro" id="IPR017871">
    <property type="entry name" value="ABC_transporter-like_CS"/>
</dbReference>
<dbReference type="OrthoDB" id="501320at2"/>
<feature type="domain" description="ABC transporter" evidence="9">
    <location>
        <begin position="2"/>
        <end position="242"/>
    </location>
</feature>
<comment type="similarity">
    <text evidence="2">Belongs to the ABC transporter superfamily.</text>
</comment>
<dbReference type="InterPro" id="IPR015856">
    <property type="entry name" value="ABC_transpr_CbiO/EcfA_su"/>
</dbReference>
<dbReference type="AlphaFoldDB" id="A0A348AEC1"/>
<dbReference type="RefSeq" id="WP_126305564.1">
    <property type="nucleotide sequence ID" value="NZ_AP018449.1"/>
</dbReference>
<accession>A0A348AEC1</accession>
<evidence type="ECO:0000259" key="9">
    <source>
        <dbReference type="PROSITE" id="PS50893"/>
    </source>
</evidence>
<keyword evidence="5" id="KW-0547">Nucleotide-binding</keyword>
<dbReference type="FunFam" id="3.40.50.300:FF:000224">
    <property type="entry name" value="Energy-coupling factor transporter ATP-binding protein EcfA"/>
    <property type="match status" value="1"/>
</dbReference>
<keyword evidence="7" id="KW-1278">Translocase</keyword>
<dbReference type="PANTHER" id="PTHR43553:SF21">
    <property type="entry name" value="ABC TRANSPORTER ATP-BINDING PROTEIN MA_1418-RELATED"/>
    <property type="match status" value="1"/>
</dbReference>
<dbReference type="KEGG" id="mana:MAMMFC1_00052"/>
<gene>
    <name evidence="10" type="primary">ykoD_1</name>
    <name evidence="10" type="ORF">MAMMFC1_00052</name>
</gene>
<dbReference type="GO" id="GO:0043190">
    <property type="term" value="C:ATP-binding cassette (ABC) transporter complex"/>
    <property type="evidence" value="ECO:0007669"/>
    <property type="project" value="TreeGrafter"/>
</dbReference>
<evidence type="ECO:0000256" key="1">
    <source>
        <dbReference type="ARBA" id="ARBA00004202"/>
    </source>
</evidence>
<dbReference type="CDD" id="cd03225">
    <property type="entry name" value="ABC_cobalt_CbiO_domain1"/>
    <property type="match status" value="2"/>
</dbReference>
<dbReference type="InterPro" id="IPR050095">
    <property type="entry name" value="ECF_ABC_transporter_ATP-bd"/>
</dbReference>
<dbReference type="InterPro" id="IPR003439">
    <property type="entry name" value="ABC_transporter-like_ATP-bd"/>
</dbReference>
<evidence type="ECO:0000256" key="8">
    <source>
        <dbReference type="ARBA" id="ARBA00023136"/>
    </source>
</evidence>
<evidence type="ECO:0000256" key="4">
    <source>
        <dbReference type="ARBA" id="ARBA00022475"/>
    </source>
</evidence>
<keyword evidence="3" id="KW-0813">Transport</keyword>
<evidence type="ECO:0000256" key="5">
    <source>
        <dbReference type="ARBA" id="ARBA00022741"/>
    </source>
</evidence>
<dbReference type="Proteomes" id="UP000276437">
    <property type="component" value="Chromosome"/>
</dbReference>
<proteinExistence type="inferred from homology"/>
<organism evidence="10 11">
    <name type="scientific">Methylomusa anaerophila</name>
    <dbReference type="NCBI Taxonomy" id="1930071"/>
    <lineage>
        <taxon>Bacteria</taxon>
        <taxon>Bacillati</taxon>
        <taxon>Bacillota</taxon>
        <taxon>Negativicutes</taxon>
        <taxon>Selenomonadales</taxon>
        <taxon>Sporomusaceae</taxon>
        <taxon>Methylomusa</taxon>
    </lineage>
</organism>
<evidence type="ECO:0000256" key="6">
    <source>
        <dbReference type="ARBA" id="ARBA00022840"/>
    </source>
</evidence>
<evidence type="ECO:0000256" key="2">
    <source>
        <dbReference type="ARBA" id="ARBA00005417"/>
    </source>
</evidence>
<keyword evidence="8" id="KW-0472">Membrane</keyword>
<dbReference type="PANTHER" id="PTHR43553">
    <property type="entry name" value="HEAVY METAL TRANSPORTER"/>
    <property type="match status" value="1"/>
</dbReference>
<dbReference type="SUPFAM" id="SSF52540">
    <property type="entry name" value="P-loop containing nucleoside triphosphate hydrolases"/>
    <property type="match status" value="2"/>
</dbReference>
<sequence length="552" mass="59823">MIDIQDLNFWYPGREAASLEQVSLRIPAGEFVLLTGPTGCGKSTLLKCLNGIIPHLSGGTAQGTVRIGGGSVREMSTAELSAQVGLVQQSPDDQIFATVIQDEVAFGPENLCMSPAEINHRLDWALAAVDLAGFRLRSTTALSGGQKQRLAIAAMLALKPKILALDEPISQLDPQGAAEVMDVIKKLNKKYGVTVVMVEHRIHEVAQYVDRIVVMRGGKVVFDAPTREAMKKAELFADMGLRVPETVEIARRLRQNQVPMTVDETVGLLKHGSQKPCNPGTGCASGPTGDKPVLEIKDLFFRYGKGDKTVLNGIRLTVRQGERVAIMGRNGSGKSTLLAHMAAMTAPQQGAVLVAGTTITKKQKLPLGKVGLVMQNPDLMLFQNSVRREVEFGLKNLKIGGTQFTDYYRQSVQGMALNQLEEDPPLSLSRGQRLRTAIAAVVAMHPEIVFLDEPTTGQDKRNIDNLMAVLIGQVKTLVFCTHDVETAICYATRVIVLAGGKVVADAPPRTVFADAALLRSSGLKPTQSWLVGQELGLPNVFTPHELEERWLC</sequence>
<name>A0A348AEC1_9FIRM</name>
<keyword evidence="6 10" id="KW-0067">ATP-binding</keyword>
<dbReference type="GO" id="GO:0042626">
    <property type="term" value="F:ATPase-coupled transmembrane transporter activity"/>
    <property type="evidence" value="ECO:0007669"/>
    <property type="project" value="TreeGrafter"/>
</dbReference>
<dbReference type="Pfam" id="PF00005">
    <property type="entry name" value="ABC_tran"/>
    <property type="match status" value="2"/>
</dbReference>
<keyword evidence="11" id="KW-1185">Reference proteome</keyword>
<dbReference type="PROSITE" id="PS00211">
    <property type="entry name" value="ABC_TRANSPORTER_1"/>
    <property type="match status" value="1"/>
</dbReference>
<keyword evidence="4" id="KW-1003">Cell membrane</keyword>
<evidence type="ECO:0000313" key="11">
    <source>
        <dbReference type="Proteomes" id="UP000276437"/>
    </source>
</evidence>
<dbReference type="GO" id="GO:0016887">
    <property type="term" value="F:ATP hydrolysis activity"/>
    <property type="evidence" value="ECO:0007669"/>
    <property type="project" value="InterPro"/>
</dbReference>
<dbReference type="SMART" id="SM00382">
    <property type="entry name" value="AAA"/>
    <property type="match status" value="2"/>
</dbReference>
<keyword evidence="10" id="KW-0378">Hydrolase</keyword>
<dbReference type="PROSITE" id="PS50893">
    <property type="entry name" value="ABC_TRANSPORTER_2"/>
    <property type="match status" value="2"/>
</dbReference>
<evidence type="ECO:0000256" key="7">
    <source>
        <dbReference type="ARBA" id="ARBA00022967"/>
    </source>
</evidence>
<evidence type="ECO:0000256" key="3">
    <source>
        <dbReference type="ARBA" id="ARBA00022448"/>
    </source>
</evidence>
<dbReference type="EMBL" id="AP018449">
    <property type="protein sequence ID" value="BBB89419.1"/>
    <property type="molecule type" value="Genomic_DNA"/>
</dbReference>
<protein>
    <submittedName>
        <fullName evidence="10">Putative HMP/thiamine import ATP-binding protein YkoD</fullName>
        <ecNumber evidence="10">3.6.3.-</ecNumber>
    </submittedName>
</protein>